<accession>A0AAV5TZK5</accession>
<feature type="non-terminal residue" evidence="1">
    <location>
        <position position="1"/>
    </location>
</feature>
<dbReference type="Proteomes" id="UP001432027">
    <property type="component" value="Unassembled WGS sequence"/>
</dbReference>
<gene>
    <name evidence="1" type="ORF">PENTCL1PPCAC_21643</name>
</gene>
<evidence type="ECO:0000313" key="2">
    <source>
        <dbReference type="Proteomes" id="UP001432027"/>
    </source>
</evidence>
<keyword evidence="2" id="KW-1185">Reference proteome</keyword>
<comment type="caution">
    <text evidence="1">The sequence shown here is derived from an EMBL/GenBank/DDBJ whole genome shotgun (WGS) entry which is preliminary data.</text>
</comment>
<sequence>IGRSDQPRRHFVSIAEIRITQIQFTVFASEMRLLWFPARYSLKIEDRSADVITTHNSVRIRPSVNT</sequence>
<organism evidence="1 2">
    <name type="scientific">Pristionchus entomophagus</name>
    <dbReference type="NCBI Taxonomy" id="358040"/>
    <lineage>
        <taxon>Eukaryota</taxon>
        <taxon>Metazoa</taxon>
        <taxon>Ecdysozoa</taxon>
        <taxon>Nematoda</taxon>
        <taxon>Chromadorea</taxon>
        <taxon>Rhabditida</taxon>
        <taxon>Rhabditina</taxon>
        <taxon>Diplogasteromorpha</taxon>
        <taxon>Diplogasteroidea</taxon>
        <taxon>Neodiplogasteridae</taxon>
        <taxon>Pristionchus</taxon>
    </lineage>
</organism>
<dbReference type="EMBL" id="BTSX01000005">
    <property type="protein sequence ID" value="GMS99468.1"/>
    <property type="molecule type" value="Genomic_DNA"/>
</dbReference>
<feature type="non-terminal residue" evidence="1">
    <location>
        <position position="66"/>
    </location>
</feature>
<name>A0AAV5TZK5_9BILA</name>
<evidence type="ECO:0008006" key="3">
    <source>
        <dbReference type="Google" id="ProtNLM"/>
    </source>
</evidence>
<dbReference type="AlphaFoldDB" id="A0AAV5TZK5"/>
<protein>
    <recommendedName>
        <fullName evidence="3">Neurotransmitter-gated ion-channel ligand-binding domain-containing protein</fullName>
    </recommendedName>
</protein>
<evidence type="ECO:0000313" key="1">
    <source>
        <dbReference type="EMBL" id="GMS99468.1"/>
    </source>
</evidence>
<proteinExistence type="predicted"/>
<reference evidence="1" key="1">
    <citation type="submission" date="2023-10" db="EMBL/GenBank/DDBJ databases">
        <title>Genome assembly of Pristionchus species.</title>
        <authorList>
            <person name="Yoshida K."/>
            <person name="Sommer R.J."/>
        </authorList>
    </citation>
    <scope>NUCLEOTIDE SEQUENCE</scope>
    <source>
        <strain evidence="1">RS0144</strain>
    </source>
</reference>